<feature type="compositionally biased region" description="Acidic residues" evidence="1">
    <location>
        <begin position="18"/>
        <end position="29"/>
    </location>
</feature>
<feature type="transmembrane region" description="Helical" evidence="2">
    <location>
        <begin position="129"/>
        <end position="148"/>
    </location>
</feature>
<accession>A0A6A5YFV3</accession>
<keyword evidence="2" id="KW-0472">Membrane</keyword>
<organism evidence="3 4">
    <name type="scientific">Lophiotrema nucula</name>
    <dbReference type="NCBI Taxonomy" id="690887"/>
    <lineage>
        <taxon>Eukaryota</taxon>
        <taxon>Fungi</taxon>
        <taxon>Dikarya</taxon>
        <taxon>Ascomycota</taxon>
        <taxon>Pezizomycotina</taxon>
        <taxon>Dothideomycetes</taxon>
        <taxon>Pleosporomycetidae</taxon>
        <taxon>Pleosporales</taxon>
        <taxon>Lophiotremataceae</taxon>
        <taxon>Lophiotrema</taxon>
    </lineage>
</organism>
<keyword evidence="2" id="KW-1133">Transmembrane helix</keyword>
<sequence>MSSSDASTAMTPPSSSDYDADVERGEDESPMTRHNVCEFQQPRYSDDVLDFNEPNESTPLRTAAPWECNLQDHTADLEAQNNLHRRHLRPTEDKAFEKATKVIGSAVFVAFFDLLYCAAYTLFDSDTMKFAWLLLTLPFLVALGIFSVSSKRHIKL</sequence>
<reference evidence="3" key="1">
    <citation type="journal article" date="2020" name="Stud. Mycol.">
        <title>101 Dothideomycetes genomes: a test case for predicting lifestyles and emergence of pathogens.</title>
        <authorList>
            <person name="Haridas S."/>
            <person name="Albert R."/>
            <person name="Binder M."/>
            <person name="Bloem J."/>
            <person name="Labutti K."/>
            <person name="Salamov A."/>
            <person name="Andreopoulos B."/>
            <person name="Baker S."/>
            <person name="Barry K."/>
            <person name="Bills G."/>
            <person name="Bluhm B."/>
            <person name="Cannon C."/>
            <person name="Castanera R."/>
            <person name="Culley D."/>
            <person name="Daum C."/>
            <person name="Ezra D."/>
            <person name="Gonzalez J."/>
            <person name="Henrissat B."/>
            <person name="Kuo A."/>
            <person name="Liang C."/>
            <person name="Lipzen A."/>
            <person name="Lutzoni F."/>
            <person name="Magnuson J."/>
            <person name="Mondo S."/>
            <person name="Nolan M."/>
            <person name="Ohm R."/>
            <person name="Pangilinan J."/>
            <person name="Park H.-J."/>
            <person name="Ramirez L."/>
            <person name="Alfaro M."/>
            <person name="Sun H."/>
            <person name="Tritt A."/>
            <person name="Yoshinaga Y."/>
            <person name="Zwiers L.-H."/>
            <person name="Turgeon B."/>
            <person name="Goodwin S."/>
            <person name="Spatafora J."/>
            <person name="Crous P."/>
            <person name="Grigoriev I."/>
        </authorList>
    </citation>
    <scope>NUCLEOTIDE SEQUENCE</scope>
    <source>
        <strain evidence="3">CBS 627.86</strain>
    </source>
</reference>
<feature type="compositionally biased region" description="Polar residues" evidence="1">
    <location>
        <begin position="1"/>
        <end position="17"/>
    </location>
</feature>
<protein>
    <submittedName>
        <fullName evidence="3">Uncharacterized protein</fullName>
    </submittedName>
</protein>
<evidence type="ECO:0000313" key="4">
    <source>
        <dbReference type="Proteomes" id="UP000799770"/>
    </source>
</evidence>
<evidence type="ECO:0000256" key="1">
    <source>
        <dbReference type="SAM" id="MobiDB-lite"/>
    </source>
</evidence>
<dbReference type="EMBL" id="ML977376">
    <property type="protein sequence ID" value="KAF2105594.1"/>
    <property type="molecule type" value="Genomic_DNA"/>
</dbReference>
<feature type="region of interest" description="Disordered" evidence="1">
    <location>
        <begin position="1"/>
        <end position="37"/>
    </location>
</feature>
<dbReference type="Proteomes" id="UP000799770">
    <property type="component" value="Unassembled WGS sequence"/>
</dbReference>
<keyword evidence="2" id="KW-0812">Transmembrane</keyword>
<gene>
    <name evidence="3" type="ORF">BDV96DRAFT_655453</name>
</gene>
<feature type="transmembrane region" description="Helical" evidence="2">
    <location>
        <begin position="102"/>
        <end position="123"/>
    </location>
</feature>
<evidence type="ECO:0000256" key="2">
    <source>
        <dbReference type="SAM" id="Phobius"/>
    </source>
</evidence>
<proteinExistence type="predicted"/>
<name>A0A6A5YFV3_9PLEO</name>
<dbReference type="AlphaFoldDB" id="A0A6A5YFV3"/>
<evidence type="ECO:0000313" key="3">
    <source>
        <dbReference type="EMBL" id="KAF2105594.1"/>
    </source>
</evidence>
<keyword evidence="4" id="KW-1185">Reference proteome</keyword>